<dbReference type="AlphaFoldDB" id="A0A1X2IZF6"/>
<accession>A0A1X2IZF6</accession>
<feature type="compositionally biased region" description="Polar residues" evidence="1">
    <location>
        <begin position="304"/>
        <end position="318"/>
    </location>
</feature>
<comment type="caution">
    <text evidence="2">The sequence shown here is derived from an EMBL/GenBank/DDBJ whole genome shotgun (WGS) entry which is preliminary data.</text>
</comment>
<dbReference type="OrthoDB" id="2288617at2759"/>
<organism evidence="2 3">
    <name type="scientific">Absidia repens</name>
    <dbReference type="NCBI Taxonomy" id="90262"/>
    <lineage>
        <taxon>Eukaryota</taxon>
        <taxon>Fungi</taxon>
        <taxon>Fungi incertae sedis</taxon>
        <taxon>Mucoromycota</taxon>
        <taxon>Mucoromycotina</taxon>
        <taxon>Mucoromycetes</taxon>
        <taxon>Mucorales</taxon>
        <taxon>Cunninghamellaceae</taxon>
        <taxon>Absidia</taxon>
    </lineage>
</organism>
<evidence type="ECO:0000256" key="1">
    <source>
        <dbReference type="SAM" id="MobiDB-lite"/>
    </source>
</evidence>
<feature type="region of interest" description="Disordered" evidence="1">
    <location>
        <begin position="227"/>
        <end position="326"/>
    </location>
</feature>
<feature type="compositionally biased region" description="Low complexity" evidence="1">
    <location>
        <begin position="254"/>
        <end position="286"/>
    </location>
</feature>
<gene>
    <name evidence="2" type="ORF">BCR42DRAFT_403433</name>
</gene>
<sequence>MNTIDFLSSDIEFPCDSNEPKLSSSPCAKLPESVDWTFHDYYSTVLEKAFTPIQSITDIKHLEPVKENTAPPNYLKDWKDSSIFKIHDKQDDQAVVFVLANTIQSSPSLPQPPSQQDNLRAALRGALDLVESDMQKNMCDALRPSTPSSGNLQRRSNKDHYLTWKDDILAETLHIGTLDQDLWDDDDDDMLRLDVSPPYRAVDENPIIDSSLPSRISYIMPLSSSAHNIQSSQAPSAHPLPQHQEIQTPTANTPSLSPSTSLSPIPSESASLSPPPSSMSSTSPTKSSKRKSWNVWNKVKQAAQPITKQFRSSASSKNAFKRFFQH</sequence>
<evidence type="ECO:0000313" key="2">
    <source>
        <dbReference type="EMBL" id="ORZ24680.1"/>
    </source>
</evidence>
<evidence type="ECO:0000313" key="3">
    <source>
        <dbReference type="Proteomes" id="UP000193560"/>
    </source>
</evidence>
<proteinExistence type="predicted"/>
<keyword evidence="3" id="KW-1185">Reference proteome</keyword>
<dbReference type="Proteomes" id="UP000193560">
    <property type="component" value="Unassembled WGS sequence"/>
</dbReference>
<name>A0A1X2IZF6_9FUNG</name>
<feature type="compositionally biased region" description="Polar residues" evidence="1">
    <location>
        <begin position="244"/>
        <end position="253"/>
    </location>
</feature>
<reference evidence="2 3" key="1">
    <citation type="submission" date="2016-07" db="EMBL/GenBank/DDBJ databases">
        <title>Pervasive Adenine N6-methylation of Active Genes in Fungi.</title>
        <authorList>
            <consortium name="DOE Joint Genome Institute"/>
            <person name="Mondo S.J."/>
            <person name="Dannebaum R.O."/>
            <person name="Kuo R.C."/>
            <person name="Labutti K."/>
            <person name="Haridas S."/>
            <person name="Kuo A."/>
            <person name="Salamov A."/>
            <person name="Ahrendt S.R."/>
            <person name="Lipzen A."/>
            <person name="Sullivan W."/>
            <person name="Andreopoulos W.B."/>
            <person name="Clum A."/>
            <person name="Lindquist E."/>
            <person name="Daum C."/>
            <person name="Ramamoorthy G.K."/>
            <person name="Gryganskyi A."/>
            <person name="Culley D."/>
            <person name="Magnuson J.K."/>
            <person name="James T.Y."/>
            <person name="O'Malley M.A."/>
            <person name="Stajich J.E."/>
            <person name="Spatafora J.W."/>
            <person name="Visel A."/>
            <person name="Grigoriev I.V."/>
        </authorList>
    </citation>
    <scope>NUCLEOTIDE SEQUENCE [LARGE SCALE GENOMIC DNA]</scope>
    <source>
        <strain evidence="2 3">NRRL 1336</strain>
    </source>
</reference>
<dbReference type="EMBL" id="MCGE01000002">
    <property type="protein sequence ID" value="ORZ24680.1"/>
    <property type="molecule type" value="Genomic_DNA"/>
</dbReference>
<protein>
    <submittedName>
        <fullName evidence="2">Uncharacterized protein</fullName>
    </submittedName>
</protein>